<keyword evidence="4" id="KW-1185">Reference proteome</keyword>
<keyword evidence="3" id="KW-0547">Nucleotide-binding</keyword>
<dbReference type="GO" id="GO:0005524">
    <property type="term" value="F:ATP binding"/>
    <property type="evidence" value="ECO:0007669"/>
    <property type="project" value="UniProtKB-KW"/>
</dbReference>
<dbReference type="SUPFAM" id="SSF55874">
    <property type="entry name" value="ATPase domain of HSP90 chaperone/DNA topoisomerase II/histidine kinase"/>
    <property type="match status" value="1"/>
</dbReference>
<dbReference type="RefSeq" id="WP_355663609.1">
    <property type="nucleotide sequence ID" value="NZ_JBEXRX010000010.1"/>
</dbReference>
<keyword evidence="1" id="KW-0723">Serine/threonine-protein kinase</keyword>
<dbReference type="CDD" id="cd16936">
    <property type="entry name" value="HATPase_RsbW-like"/>
    <property type="match status" value="1"/>
</dbReference>
<keyword evidence="1" id="KW-0808">Transferase</keyword>
<gene>
    <name evidence="3" type="ORF">ABZ071_06425</name>
</gene>
<organism evidence="3 4">
    <name type="scientific">Micromonospora fulviviridis</name>
    <dbReference type="NCBI Taxonomy" id="47860"/>
    <lineage>
        <taxon>Bacteria</taxon>
        <taxon>Bacillati</taxon>
        <taxon>Actinomycetota</taxon>
        <taxon>Actinomycetes</taxon>
        <taxon>Micromonosporales</taxon>
        <taxon>Micromonosporaceae</taxon>
        <taxon>Micromonospora</taxon>
    </lineage>
</organism>
<dbReference type="EMBL" id="JBEXRX010000010">
    <property type="protein sequence ID" value="MEU0151556.1"/>
    <property type="molecule type" value="Genomic_DNA"/>
</dbReference>
<feature type="domain" description="Histidine kinase/HSP90-like ATPase" evidence="2">
    <location>
        <begin position="42"/>
        <end position="150"/>
    </location>
</feature>
<comment type="caution">
    <text evidence="3">The sequence shown here is derived from an EMBL/GenBank/DDBJ whole genome shotgun (WGS) entry which is preliminary data.</text>
</comment>
<keyword evidence="1" id="KW-0418">Kinase</keyword>
<accession>A0ABV2VIX1</accession>
<evidence type="ECO:0000256" key="1">
    <source>
        <dbReference type="ARBA" id="ARBA00022527"/>
    </source>
</evidence>
<dbReference type="InterPro" id="IPR050267">
    <property type="entry name" value="Anti-sigma-factor_SerPK"/>
</dbReference>
<dbReference type="InterPro" id="IPR003594">
    <property type="entry name" value="HATPase_dom"/>
</dbReference>
<dbReference type="InterPro" id="IPR036890">
    <property type="entry name" value="HATPase_C_sf"/>
</dbReference>
<dbReference type="PANTHER" id="PTHR35526">
    <property type="entry name" value="ANTI-SIGMA-F FACTOR RSBW-RELATED"/>
    <property type="match status" value="1"/>
</dbReference>
<reference evidence="3 4" key="1">
    <citation type="submission" date="2024-06" db="EMBL/GenBank/DDBJ databases">
        <title>The Natural Products Discovery Center: Release of the First 8490 Sequenced Strains for Exploring Actinobacteria Biosynthetic Diversity.</title>
        <authorList>
            <person name="Kalkreuter E."/>
            <person name="Kautsar S.A."/>
            <person name="Yang D."/>
            <person name="Bader C.D."/>
            <person name="Teijaro C.N."/>
            <person name="Fluegel L."/>
            <person name="Davis C.M."/>
            <person name="Simpson J.R."/>
            <person name="Lauterbach L."/>
            <person name="Steele A.D."/>
            <person name="Gui C."/>
            <person name="Meng S."/>
            <person name="Li G."/>
            <person name="Viehrig K."/>
            <person name="Ye F."/>
            <person name="Su P."/>
            <person name="Kiefer A.F."/>
            <person name="Nichols A."/>
            <person name="Cepeda A.J."/>
            <person name="Yan W."/>
            <person name="Fan B."/>
            <person name="Jiang Y."/>
            <person name="Adhikari A."/>
            <person name="Zheng C.-J."/>
            <person name="Schuster L."/>
            <person name="Cowan T.M."/>
            <person name="Smanski M.J."/>
            <person name="Chevrette M.G."/>
            <person name="De Carvalho L.P.S."/>
            <person name="Shen B."/>
        </authorList>
    </citation>
    <scope>NUCLEOTIDE SEQUENCE [LARGE SCALE GENOMIC DNA]</scope>
    <source>
        <strain evidence="3 4">NPDC006286</strain>
    </source>
</reference>
<evidence type="ECO:0000313" key="4">
    <source>
        <dbReference type="Proteomes" id="UP001550348"/>
    </source>
</evidence>
<protein>
    <submittedName>
        <fullName evidence="3">ATP-binding protein</fullName>
    </submittedName>
</protein>
<keyword evidence="3" id="KW-0067">ATP-binding</keyword>
<dbReference type="Gene3D" id="3.30.565.10">
    <property type="entry name" value="Histidine kinase-like ATPase, C-terminal domain"/>
    <property type="match status" value="1"/>
</dbReference>
<proteinExistence type="predicted"/>
<dbReference type="PANTHER" id="PTHR35526:SF3">
    <property type="entry name" value="ANTI-SIGMA-F FACTOR RSBW"/>
    <property type="match status" value="1"/>
</dbReference>
<evidence type="ECO:0000259" key="2">
    <source>
        <dbReference type="Pfam" id="PF13581"/>
    </source>
</evidence>
<dbReference type="Proteomes" id="UP001550348">
    <property type="component" value="Unassembled WGS sequence"/>
</dbReference>
<dbReference type="Pfam" id="PF13581">
    <property type="entry name" value="HATPase_c_2"/>
    <property type="match status" value="1"/>
</dbReference>
<evidence type="ECO:0000313" key="3">
    <source>
        <dbReference type="EMBL" id="MEU0151556.1"/>
    </source>
</evidence>
<name>A0ABV2VIX1_9ACTN</name>
<sequence length="160" mass="16557">MVIHRLYRAPVSWRGHVEAGGGDPGDVRGVVTLLSESITEVAVTRLRHAVAAASDAAGLAGDPLEDFVLAVHELVTNVVRHGGGSGRLRLLRDAASVSCQVIDHGPGTDDVPIALPRPGTPGHRGLWLAQQLTDSLVIDSGPDGTTATVTARLPDVKSSG</sequence>